<dbReference type="SUPFAM" id="SSF51735">
    <property type="entry name" value="NAD(P)-binding Rossmann-fold domains"/>
    <property type="match status" value="1"/>
</dbReference>
<feature type="binding site" evidence="9">
    <location>
        <position position="91"/>
    </location>
    <ligand>
        <name>NADP(+)</name>
        <dbReference type="ChEBI" id="CHEBI:58349"/>
    </ligand>
</feature>
<evidence type="ECO:0000256" key="1">
    <source>
        <dbReference type="ARBA" id="ARBA00005194"/>
    </source>
</evidence>
<dbReference type="Pfam" id="PF13561">
    <property type="entry name" value="adh_short_C2"/>
    <property type="match status" value="1"/>
</dbReference>
<evidence type="ECO:0000256" key="7">
    <source>
        <dbReference type="ARBA" id="ARBA00048508"/>
    </source>
</evidence>
<evidence type="ECO:0000256" key="2">
    <source>
        <dbReference type="ARBA" id="ARBA00006484"/>
    </source>
</evidence>
<dbReference type="PRINTS" id="PR00081">
    <property type="entry name" value="GDHRDH"/>
</dbReference>
<comment type="pathway">
    <text evidence="1 10">Lipid metabolism; fatty acid biosynthesis.</text>
</comment>
<evidence type="ECO:0000256" key="5">
    <source>
        <dbReference type="ARBA" id="ARBA00023002"/>
    </source>
</evidence>
<evidence type="ECO:0000256" key="3">
    <source>
        <dbReference type="ARBA" id="ARBA00012948"/>
    </source>
</evidence>
<evidence type="ECO:0000256" key="10">
    <source>
        <dbReference type="RuleBase" id="RU366074"/>
    </source>
</evidence>
<dbReference type="GO" id="GO:0004316">
    <property type="term" value="F:3-oxoacyl-[acyl-carrier-protein] reductase (NADPH) activity"/>
    <property type="evidence" value="ECO:0007669"/>
    <property type="project" value="UniProtKB-UniRule"/>
</dbReference>
<evidence type="ECO:0000259" key="11">
    <source>
        <dbReference type="SMART" id="SM00822"/>
    </source>
</evidence>
<dbReference type="PRINTS" id="PR00080">
    <property type="entry name" value="SDRFAMILY"/>
</dbReference>
<gene>
    <name evidence="12" type="primary">fabG</name>
    <name evidence="12" type="ORF">IAB89_01880</name>
</gene>
<proteinExistence type="inferred from homology"/>
<dbReference type="GO" id="GO:0051287">
    <property type="term" value="F:NAD binding"/>
    <property type="evidence" value="ECO:0007669"/>
    <property type="project" value="UniProtKB-UniRule"/>
</dbReference>
<reference evidence="12" key="1">
    <citation type="submission" date="2020-10" db="EMBL/GenBank/DDBJ databases">
        <authorList>
            <person name="Gilroy R."/>
        </authorList>
    </citation>
    <scope>NUCLEOTIDE SEQUENCE</scope>
    <source>
        <strain evidence="12">ChiSxjej1B13-7958</strain>
    </source>
</reference>
<dbReference type="PROSITE" id="PS00061">
    <property type="entry name" value="ADH_SHORT"/>
    <property type="match status" value="1"/>
</dbReference>
<dbReference type="NCBIfam" id="NF009466">
    <property type="entry name" value="PRK12826.1-2"/>
    <property type="match status" value="1"/>
</dbReference>
<evidence type="ECO:0000256" key="4">
    <source>
        <dbReference type="ARBA" id="ARBA00022857"/>
    </source>
</evidence>
<dbReference type="NCBIfam" id="NF005559">
    <property type="entry name" value="PRK07231.1"/>
    <property type="match status" value="1"/>
</dbReference>
<protein>
    <recommendedName>
        <fullName evidence="3 10">3-oxoacyl-[acyl-carrier-protein] reductase</fullName>
        <ecNumber evidence="3 10">1.1.1.100</ecNumber>
    </recommendedName>
</protein>
<dbReference type="InterPro" id="IPR002347">
    <property type="entry name" value="SDR_fam"/>
</dbReference>
<keyword evidence="10" id="KW-0276">Fatty acid metabolism</keyword>
<comment type="catalytic activity">
    <reaction evidence="7 10">
        <text>a (3R)-hydroxyacyl-[ACP] + NADP(+) = a 3-oxoacyl-[ACP] + NADPH + H(+)</text>
        <dbReference type="Rhea" id="RHEA:17397"/>
        <dbReference type="Rhea" id="RHEA-COMP:9916"/>
        <dbReference type="Rhea" id="RHEA-COMP:9945"/>
        <dbReference type="ChEBI" id="CHEBI:15378"/>
        <dbReference type="ChEBI" id="CHEBI:57783"/>
        <dbReference type="ChEBI" id="CHEBI:58349"/>
        <dbReference type="ChEBI" id="CHEBI:78776"/>
        <dbReference type="ChEBI" id="CHEBI:78827"/>
        <dbReference type="EC" id="1.1.1.100"/>
    </reaction>
</comment>
<keyword evidence="5 10" id="KW-0560">Oxidoreductase</keyword>
<dbReference type="Gene3D" id="3.40.50.720">
    <property type="entry name" value="NAD(P)-binding Rossmann-like Domain"/>
    <property type="match status" value="1"/>
</dbReference>
<feature type="domain" description="Ketoreductase" evidence="11">
    <location>
        <begin position="7"/>
        <end position="187"/>
    </location>
</feature>
<dbReference type="PANTHER" id="PTHR42879:SF2">
    <property type="entry name" value="3-OXOACYL-[ACYL-CARRIER-PROTEIN] REDUCTASE FABG"/>
    <property type="match status" value="1"/>
</dbReference>
<dbReference type="InterPro" id="IPR036291">
    <property type="entry name" value="NAD(P)-bd_dom_sf"/>
</dbReference>
<keyword evidence="10" id="KW-0443">Lipid metabolism</keyword>
<comment type="caution">
    <text evidence="12">The sequence shown here is derived from an EMBL/GenBank/DDBJ whole genome shotgun (WGS) entry which is preliminary data.</text>
</comment>
<dbReference type="AlphaFoldDB" id="A0A9D1AL23"/>
<feature type="active site" description="Proton acceptor" evidence="8">
    <location>
        <position position="156"/>
    </location>
</feature>
<evidence type="ECO:0000256" key="6">
    <source>
        <dbReference type="ARBA" id="ARBA00023221"/>
    </source>
</evidence>
<organism evidence="12 13">
    <name type="scientific">Candidatus Caccousia avicola</name>
    <dbReference type="NCBI Taxonomy" id="2840721"/>
    <lineage>
        <taxon>Bacteria</taxon>
        <taxon>Bacillati</taxon>
        <taxon>Bacillota</taxon>
        <taxon>Clostridia</taxon>
        <taxon>Eubacteriales</taxon>
        <taxon>Oscillospiraceae</taxon>
        <taxon>Oscillospiraceae incertae sedis</taxon>
        <taxon>Candidatus Caccousia</taxon>
    </lineage>
</organism>
<dbReference type="GO" id="GO:0006633">
    <property type="term" value="P:fatty acid biosynthetic process"/>
    <property type="evidence" value="ECO:0007669"/>
    <property type="project" value="UniProtKB-KW"/>
</dbReference>
<keyword evidence="10" id="KW-0444">Lipid biosynthesis</keyword>
<feature type="binding site" evidence="9">
    <location>
        <position position="189"/>
    </location>
    <ligand>
        <name>NADP(+)</name>
        <dbReference type="ChEBI" id="CHEBI:58349"/>
    </ligand>
</feature>
<reference evidence="12" key="2">
    <citation type="journal article" date="2021" name="PeerJ">
        <title>Extensive microbial diversity within the chicken gut microbiome revealed by metagenomics and culture.</title>
        <authorList>
            <person name="Gilroy R."/>
            <person name="Ravi A."/>
            <person name="Getino M."/>
            <person name="Pursley I."/>
            <person name="Horton D.L."/>
            <person name="Alikhan N.F."/>
            <person name="Baker D."/>
            <person name="Gharbi K."/>
            <person name="Hall N."/>
            <person name="Watson M."/>
            <person name="Adriaenssens E.M."/>
            <person name="Foster-Nyarko E."/>
            <person name="Jarju S."/>
            <person name="Secka A."/>
            <person name="Antonio M."/>
            <person name="Oren A."/>
            <person name="Chaudhuri R.R."/>
            <person name="La Ragione R."/>
            <person name="Hildebrand F."/>
            <person name="Pallen M.J."/>
        </authorList>
    </citation>
    <scope>NUCLEOTIDE SEQUENCE</scope>
    <source>
        <strain evidence="12">ChiSxjej1B13-7958</strain>
    </source>
</reference>
<dbReference type="EMBL" id="DVGZ01000020">
    <property type="protein sequence ID" value="HIR46399.1"/>
    <property type="molecule type" value="Genomic_DNA"/>
</dbReference>
<dbReference type="NCBIfam" id="TIGR01830">
    <property type="entry name" value="3oxo_ACP_reduc"/>
    <property type="match status" value="1"/>
</dbReference>
<dbReference type="InterPro" id="IPR020904">
    <property type="entry name" value="Sc_DH/Rdtase_CS"/>
</dbReference>
<comment type="function">
    <text evidence="10">Catalyzes the NADPH-dependent reduction of beta-ketoacyl-ACP substrates to beta-hydroxyacyl-ACP products, the first reductive step in the elongation cycle of fatty acid biosynthesis.</text>
</comment>
<dbReference type="SMART" id="SM00822">
    <property type="entry name" value="PKS_KR"/>
    <property type="match status" value="1"/>
</dbReference>
<dbReference type="PANTHER" id="PTHR42879">
    <property type="entry name" value="3-OXOACYL-(ACYL-CARRIER-PROTEIN) REDUCTASE"/>
    <property type="match status" value="1"/>
</dbReference>
<comment type="similarity">
    <text evidence="2 10">Belongs to the short-chain dehydrogenases/reductases (SDR) family.</text>
</comment>
<evidence type="ECO:0000313" key="12">
    <source>
        <dbReference type="EMBL" id="HIR46399.1"/>
    </source>
</evidence>
<keyword evidence="10" id="KW-0275">Fatty acid biosynthesis</keyword>
<dbReference type="InterPro" id="IPR011284">
    <property type="entry name" value="3oxo_ACP_reduc"/>
</dbReference>
<evidence type="ECO:0000313" key="13">
    <source>
        <dbReference type="Proteomes" id="UP000824242"/>
    </source>
</evidence>
<dbReference type="Proteomes" id="UP000824242">
    <property type="component" value="Unassembled WGS sequence"/>
</dbReference>
<keyword evidence="6" id="KW-0753">Steroid metabolism</keyword>
<evidence type="ECO:0000256" key="9">
    <source>
        <dbReference type="PIRSR" id="PIRSR611284-2"/>
    </source>
</evidence>
<feature type="binding site" evidence="9">
    <location>
        <begin position="13"/>
        <end position="16"/>
    </location>
    <ligand>
        <name>NADP(+)</name>
        <dbReference type="ChEBI" id="CHEBI:58349"/>
    </ligand>
</feature>
<dbReference type="InterPro" id="IPR050259">
    <property type="entry name" value="SDR"/>
</dbReference>
<comment type="subunit">
    <text evidence="10">Homotetramer.</text>
</comment>
<dbReference type="EC" id="1.1.1.100" evidence="3 10"/>
<dbReference type="GO" id="GO:0008202">
    <property type="term" value="P:steroid metabolic process"/>
    <property type="evidence" value="ECO:0007669"/>
    <property type="project" value="UniProtKB-KW"/>
</dbReference>
<dbReference type="CDD" id="cd05333">
    <property type="entry name" value="BKR_SDR_c"/>
    <property type="match status" value="1"/>
</dbReference>
<accession>A0A9D1AL23</accession>
<dbReference type="FunFam" id="3.40.50.720:FF:000115">
    <property type="entry name" value="3-oxoacyl-[acyl-carrier-protein] reductase FabG"/>
    <property type="match status" value="1"/>
</dbReference>
<sequence>MKTLENMTAVVTGGSRGIGRAIALAMAQEGANVAILYAGNREAAEQTEQEIAQLGGKVRAYQCDVSSFEETETVTKQILEEFGQVDILVNNAGIVRDGFLLSMKEEAFNAVIDTNLKGAFHMIRHLYSHMMRKRSGRIINISSIVGLTGNAAQANYAAAKAGVIGLTKSTAKELAGRGVTCNAIAPGYIQSDMTDAMPEKAKEAIASQIPMKRTGLPQDVANLAVFLAGPGASYITGEVIRVDGGLAM</sequence>
<dbReference type="InterPro" id="IPR057326">
    <property type="entry name" value="KR_dom"/>
</dbReference>
<name>A0A9D1AL23_9FIRM</name>
<feature type="binding site" evidence="9">
    <location>
        <begin position="156"/>
        <end position="160"/>
    </location>
    <ligand>
        <name>NADP(+)</name>
        <dbReference type="ChEBI" id="CHEBI:58349"/>
    </ligand>
</feature>
<evidence type="ECO:0000256" key="8">
    <source>
        <dbReference type="PIRSR" id="PIRSR611284-1"/>
    </source>
</evidence>
<keyword evidence="4 9" id="KW-0521">NADP</keyword>